<dbReference type="SUPFAM" id="SSF52540">
    <property type="entry name" value="P-loop containing nucleoside triphosphate hydrolases"/>
    <property type="match status" value="1"/>
</dbReference>
<feature type="compositionally biased region" description="Basic and acidic residues" evidence="6">
    <location>
        <begin position="37"/>
        <end position="47"/>
    </location>
</feature>
<dbReference type="InterPro" id="IPR050474">
    <property type="entry name" value="Hel308_SKI2-like"/>
</dbReference>
<dbReference type="Gene3D" id="1.10.3380.20">
    <property type="match status" value="1"/>
</dbReference>
<dbReference type="GO" id="GO:0016787">
    <property type="term" value="F:hydrolase activity"/>
    <property type="evidence" value="ECO:0007669"/>
    <property type="project" value="UniProtKB-KW"/>
</dbReference>
<dbReference type="InterPro" id="IPR057220">
    <property type="entry name" value="DUF7898"/>
</dbReference>
<dbReference type="SUPFAM" id="SSF158702">
    <property type="entry name" value="Sec63 N-terminal domain-like"/>
    <property type="match status" value="1"/>
</dbReference>
<dbReference type="GO" id="GO:0003676">
    <property type="term" value="F:nucleic acid binding"/>
    <property type="evidence" value="ECO:0007669"/>
    <property type="project" value="InterPro"/>
</dbReference>
<dbReference type="InterPro" id="IPR027417">
    <property type="entry name" value="P-loop_NTPase"/>
</dbReference>
<evidence type="ECO:0000256" key="5">
    <source>
        <dbReference type="ARBA" id="ARBA00048988"/>
    </source>
</evidence>
<evidence type="ECO:0000259" key="8">
    <source>
        <dbReference type="PROSITE" id="PS51194"/>
    </source>
</evidence>
<dbReference type="CDD" id="cd18026">
    <property type="entry name" value="DEXHc_POLQ-like"/>
    <property type="match status" value="1"/>
</dbReference>
<dbReference type="Gene3D" id="3.40.50.300">
    <property type="entry name" value="P-loop containing nucleotide triphosphate hydrolases"/>
    <property type="match status" value="2"/>
</dbReference>
<dbReference type="SMART" id="SM00487">
    <property type="entry name" value="DEXDc"/>
    <property type="match status" value="1"/>
</dbReference>
<dbReference type="InterPro" id="IPR046931">
    <property type="entry name" value="HTH_61"/>
</dbReference>
<dbReference type="GO" id="GO:0043138">
    <property type="term" value="F:3'-5' DNA helicase activity"/>
    <property type="evidence" value="ECO:0007669"/>
    <property type="project" value="UniProtKB-EC"/>
</dbReference>
<dbReference type="PROSITE" id="PS51192">
    <property type="entry name" value="HELICASE_ATP_BIND_1"/>
    <property type="match status" value="1"/>
</dbReference>
<dbReference type="Pfam" id="PF00270">
    <property type="entry name" value="DEAD"/>
    <property type="match status" value="1"/>
</dbReference>
<feature type="region of interest" description="Disordered" evidence="6">
    <location>
        <begin position="1"/>
        <end position="47"/>
    </location>
</feature>
<dbReference type="InterPro" id="IPR011545">
    <property type="entry name" value="DEAD/DEAH_box_helicase_dom"/>
</dbReference>
<dbReference type="Proteomes" id="UP000245956">
    <property type="component" value="Unassembled WGS sequence"/>
</dbReference>
<dbReference type="Pfam" id="PF20470">
    <property type="entry name" value="HTH_61"/>
    <property type="match status" value="1"/>
</dbReference>
<dbReference type="Pfam" id="PF00271">
    <property type="entry name" value="Helicase_C"/>
    <property type="match status" value="1"/>
</dbReference>
<dbReference type="AlphaFoldDB" id="A0A2U3EIU5"/>
<evidence type="ECO:0000313" key="9">
    <source>
        <dbReference type="EMBL" id="PWI74438.1"/>
    </source>
</evidence>
<dbReference type="EMBL" id="LCWV01000003">
    <property type="protein sequence ID" value="PWI74438.1"/>
    <property type="molecule type" value="Genomic_DNA"/>
</dbReference>
<dbReference type="Pfam" id="PF21099">
    <property type="entry name" value="POLQ_helical"/>
    <property type="match status" value="1"/>
</dbReference>
<keyword evidence="3 9" id="KW-0347">Helicase</keyword>
<feature type="region of interest" description="Disordered" evidence="6">
    <location>
        <begin position="71"/>
        <end position="101"/>
    </location>
</feature>
<evidence type="ECO:0000256" key="3">
    <source>
        <dbReference type="ARBA" id="ARBA00022806"/>
    </source>
</evidence>
<protein>
    <submittedName>
        <fullName evidence="9">Helicase and polymerase containing protein tebichi</fullName>
    </submittedName>
</protein>
<dbReference type="PANTHER" id="PTHR47961:SF6">
    <property type="entry name" value="DNA-DIRECTED DNA POLYMERASE"/>
    <property type="match status" value="1"/>
</dbReference>
<dbReference type="PROSITE" id="PS51194">
    <property type="entry name" value="HELICASE_CTER"/>
    <property type="match status" value="1"/>
</dbReference>
<dbReference type="PANTHER" id="PTHR47961">
    <property type="entry name" value="DNA POLYMERASE THETA, PUTATIVE (AFU_ORTHOLOGUE AFUA_1G05260)-RELATED"/>
    <property type="match status" value="1"/>
</dbReference>
<keyword evidence="2" id="KW-0378">Hydrolase</keyword>
<feature type="compositionally biased region" description="Polar residues" evidence="6">
    <location>
        <begin position="9"/>
        <end position="23"/>
    </location>
</feature>
<feature type="domain" description="Helicase ATP-binding" evidence="7">
    <location>
        <begin position="140"/>
        <end position="348"/>
    </location>
</feature>
<organism evidence="9 10">
    <name type="scientific">Purpureocillium lilacinum</name>
    <name type="common">Paecilomyces lilacinus</name>
    <dbReference type="NCBI Taxonomy" id="33203"/>
    <lineage>
        <taxon>Eukaryota</taxon>
        <taxon>Fungi</taxon>
        <taxon>Dikarya</taxon>
        <taxon>Ascomycota</taxon>
        <taxon>Pezizomycotina</taxon>
        <taxon>Sordariomycetes</taxon>
        <taxon>Hypocreomycetidae</taxon>
        <taxon>Hypocreales</taxon>
        <taxon>Ophiocordycipitaceae</taxon>
        <taxon>Purpureocillium</taxon>
    </lineage>
</organism>
<dbReference type="InterPro" id="IPR014001">
    <property type="entry name" value="Helicase_ATP-bd"/>
</dbReference>
<comment type="catalytic activity">
    <reaction evidence="5">
        <text>ATP + H2O = ADP + phosphate + H(+)</text>
        <dbReference type="Rhea" id="RHEA:13065"/>
        <dbReference type="ChEBI" id="CHEBI:15377"/>
        <dbReference type="ChEBI" id="CHEBI:15378"/>
        <dbReference type="ChEBI" id="CHEBI:30616"/>
        <dbReference type="ChEBI" id="CHEBI:43474"/>
        <dbReference type="ChEBI" id="CHEBI:456216"/>
        <dbReference type="EC" id="5.6.2.4"/>
    </reaction>
</comment>
<reference evidence="9 10" key="1">
    <citation type="journal article" date="2016" name="Front. Microbiol.">
        <title>Genome and transcriptome sequences reveal the specific parasitism of the nematophagous Purpureocillium lilacinum 36-1.</title>
        <authorList>
            <person name="Xie J."/>
            <person name="Li S."/>
            <person name="Mo C."/>
            <person name="Xiao X."/>
            <person name="Peng D."/>
            <person name="Wang G."/>
            <person name="Xiao Y."/>
        </authorList>
    </citation>
    <scope>NUCLEOTIDE SEQUENCE [LARGE SCALE GENOMIC DNA]</scope>
    <source>
        <strain evidence="9 10">36-1</strain>
    </source>
</reference>
<dbReference type="Pfam" id="PF25453">
    <property type="entry name" value="DUF7898"/>
    <property type="match status" value="1"/>
</dbReference>
<feature type="compositionally biased region" description="Polar residues" evidence="6">
    <location>
        <begin position="71"/>
        <end position="86"/>
    </location>
</feature>
<sequence>MKSMKGLLHTTSLQEAQERQQASYGPAPLAGQKRSRSNNDGDPNERAHVSNGLVQFQRAVSLPAAPTRLSASSIVSARSQTDTSDYSQRRLLAATPTSSRDPELDLAHRTYDLPSQLVRSLASLGIKQIYPWQKNCLKGPGLLDGERNLVYCAPTGGGKSLVADLLLLKRVLGEPGCKALLVLPYVALVQEKVRWLRSVVRDLRLPENPSYDVAKGPWRRRADEGAIRVVGFFGGGKVRATWDDFDIGVCTVEKARQLPSTGVTPANSLQANALVNQAIDDCSIPKLRAVVLDELHMIDDDHRGYLLELIATKLLSIEQPIQIVGMSATLPNMSLMAEWLDAHCYETRYRPIPINEHLVCEGKVFNVESAGTRSSSNTQLSSRCLMAGLISPDREVTKSSHKEFSDPVLNAVVSLAYETAFNGHGVLVFAGSRGVCESDARWISRVMPAPHSISPRLLEKRLDLLGEMRSLSTGVDPVLEETVLYGVAFHHAGLTSEERDLISAAYDAGTLVVCVATCSLAAGINLPARRVILHNARMGRDFIGPSMLRQMRGRAGRQGKSPVGETYLCCREAGLDQVLDLMRAEIPEVSSCLNTENRRIQRALLEVVSTRLATNHESICDYFSKSLLSHSHGVEFVHECLEKSLIEVQSMGLATGDTADGLVPTQLGRAIVASAIDPDDGVFVHRELTRALRAFVMDGEMHILYVFTPVQDFGVIVNWQVFRNEMEALDESGLRVMNFLGIKPTSILKLAQGATLKENTSEEKELARVYRRFYLALQLRDLCNETPIHVVSRKYDAPRGTVQTLSQTCQGFAAGMIKFCHTMGWGVMAAALEHFSDRLMAGARADLLALAKIPFIKSRTARVFWESGYRSVASIANADPKELLPVLMQAQPNKIRLKGRNDEKLEEKLLAKAEIITTAANRLWHIAEIQLQAEMEEE</sequence>
<dbReference type="FunFam" id="1.10.3380.20:FF:000005">
    <property type="entry name" value="DNA-directed DNA polymerase theta, putative"/>
    <property type="match status" value="1"/>
</dbReference>
<dbReference type="InterPro" id="IPR048960">
    <property type="entry name" value="POLQ-like_helical"/>
</dbReference>
<dbReference type="GO" id="GO:0005524">
    <property type="term" value="F:ATP binding"/>
    <property type="evidence" value="ECO:0007669"/>
    <property type="project" value="UniProtKB-KW"/>
</dbReference>
<evidence type="ECO:0000256" key="2">
    <source>
        <dbReference type="ARBA" id="ARBA00022801"/>
    </source>
</evidence>
<gene>
    <name evidence="9" type="ORF">PCL_07752</name>
</gene>
<evidence type="ECO:0000313" key="10">
    <source>
        <dbReference type="Proteomes" id="UP000245956"/>
    </source>
</evidence>
<keyword evidence="1" id="KW-0547">Nucleotide-binding</keyword>
<comment type="caution">
    <text evidence="9">The sequence shown here is derived from an EMBL/GenBank/DDBJ whole genome shotgun (WGS) entry which is preliminary data.</text>
</comment>
<proteinExistence type="predicted"/>
<evidence type="ECO:0000256" key="6">
    <source>
        <dbReference type="SAM" id="MobiDB-lite"/>
    </source>
</evidence>
<accession>A0A2U3EIU5</accession>
<evidence type="ECO:0000259" key="7">
    <source>
        <dbReference type="PROSITE" id="PS51192"/>
    </source>
</evidence>
<feature type="domain" description="Helicase C-terminal" evidence="8">
    <location>
        <begin position="407"/>
        <end position="608"/>
    </location>
</feature>
<dbReference type="InterPro" id="IPR001650">
    <property type="entry name" value="Helicase_C-like"/>
</dbReference>
<evidence type="ECO:0000256" key="1">
    <source>
        <dbReference type="ARBA" id="ARBA00022741"/>
    </source>
</evidence>
<dbReference type="SMART" id="SM00490">
    <property type="entry name" value="HELICc"/>
    <property type="match status" value="1"/>
</dbReference>
<name>A0A2U3EIU5_PURLI</name>
<evidence type="ECO:0000256" key="4">
    <source>
        <dbReference type="ARBA" id="ARBA00022840"/>
    </source>
</evidence>
<keyword evidence="4" id="KW-0067">ATP-binding</keyword>